<name>A0A8S3UMG5_MYTED</name>
<dbReference type="EMBL" id="CAJPWZ010002749">
    <property type="protein sequence ID" value="CAG2244846.1"/>
    <property type="molecule type" value="Genomic_DNA"/>
</dbReference>
<comment type="caution">
    <text evidence="1">The sequence shown here is derived from an EMBL/GenBank/DDBJ whole genome shotgun (WGS) entry which is preliminary data.</text>
</comment>
<proteinExistence type="predicted"/>
<gene>
    <name evidence="1" type="ORF">MEDL_56878</name>
</gene>
<organism evidence="1 2">
    <name type="scientific">Mytilus edulis</name>
    <name type="common">Blue mussel</name>
    <dbReference type="NCBI Taxonomy" id="6550"/>
    <lineage>
        <taxon>Eukaryota</taxon>
        <taxon>Metazoa</taxon>
        <taxon>Spiralia</taxon>
        <taxon>Lophotrochozoa</taxon>
        <taxon>Mollusca</taxon>
        <taxon>Bivalvia</taxon>
        <taxon>Autobranchia</taxon>
        <taxon>Pteriomorphia</taxon>
        <taxon>Mytilida</taxon>
        <taxon>Mytiloidea</taxon>
        <taxon>Mytilidae</taxon>
        <taxon>Mytilinae</taxon>
        <taxon>Mytilus</taxon>
    </lineage>
</organism>
<evidence type="ECO:0000313" key="1">
    <source>
        <dbReference type="EMBL" id="CAG2244846.1"/>
    </source>
</evidence>
<dbReference type="Proteomes" id="UP000683360">
    <property type="component" value="Unassembled WGS sequence"/>
</dbReference>
<keyword evidence="2" id="KW-1185">Reference proteome</keyword>
<accession>A0A8S3UMG5</accession>
<sequence length="214" mass="24567">MFCRHDIYYLFDSHARDNPGFPFSEGAAILLTFSNFNELILYISRIYHGAEFDFSPVFVGIRDINTRYLGHFIEPEKHCLRDNRTCNITPNSTLTGLNKTFVPEYDYGAQFKYSTDKTDQIKCINDLSGNLSYPQVFSRAMDIDPQLNHSYAKGDHGFKKDIPTSPKPPSNLFNKQASIDTCTSTSADYIDIRSCNTTDTIYPHTYYTHRAHLQ</sequence>
<reference evidence="1" key="1">
    <citation type="submission" date="2021-03" db="EMBL/GenBank/DDBJ databases">
        <authorList>
            <person name="Bekaert M."/>
        </authorList>
    </citation>
    <scope>NUCLEOTIDE SEQUENCE</scope>
</reference>
<protein>
    <submittedName>
        <fullName evidence="1">Uncharacterized protein</fullName>
    </submittedName>
</protein>
<evidence type="ECO:0000313" key="2">
    <source>
        <dbReference type="Proteomes" id="UP000683360"/>
    </source>
</evidence>
<dbReference type="AlphaFoldDB" id="A0A8S3UMG5"/>